<feature type="domain" description="K Homology" evidence="4">
    <location>
        <begin position="604"/>
        <end position="674"/>
    </location>
</feature>
<dbReference type="Proteomes" id="UP000834106">
    <property type="component" value="Chromosome 13"/>
</dbReference>
<keyword evidence="6" id="KW-1185">Reference proteome</keyword>
<protein>
    <recommendedName>
        <fullName evidence="4">K Homology domain-containing protein</fullName>
    </recommendedName>
</protein>
<dbReference type="InterPro" id="IPR004087">
    <property type="entry name" value="KH_dom"/>
</dbReference>
<accession>A0AAD2E477</accession>
<sequence>MERSRSKRFYYDQDYDSETLHSRTKPRYSGGGVGGGQHFVSGNHRRSVGGGGSGGGGGGGGGRKMQDLSLMVTTSYRILCHDLKAGGVIGKSGSIIKAIRQHTGAWINVHELIPGDEERIIEISDTRRRDPDGRMPAFSPAQEALYLIHERILENDVGGFKHNVGFADDPNDEYGLRGGGGGGNGNNGNRVVTRLVVSRMHVGSLLGKGGKIIEQMRIETKTHIRILPRDHTLPRCIAMSEEIVQVVGDMNAVKNAVAIISSRLRESQHRDRGHFHNRLHSPERFFPPDDNFISINSTSRKSSVEGPSYGSRIPAGSRSNNYSSHSSGYLTESVPESVADNAQAFSSEDLVFRILCPVAKVDSVVGESNGFMELLQEEIGVDVKVTDQVAGTNEHIIIISSEEGPDDELFPAQEALLHIQTRIVDLVPEKDNIITTRLLLQSDEIGCLGLTDGSFPEMRKITGANIHVLPMEEHPAYVSKTDGILQIVGEIKAAREALVEVTSKLRSYIFREFLELDAPTPISAPNPAEVEHKATSSNSITQCPEIRSGYSPTKSTHQSTPTLVTEQQPKDVGPSGIETVKQNGSERREDIPNILNRISVPLVTRSTLEIVITPNVASKLVTKSRNKLTLISELSGANVKLMEDRPEVTEKIIQISGTPEQAERAQSLLQGFILSTEEDGP</sequence>
<dbReference type="Gene3D" id="3.30.1370.10">
    <property type="entry name" value="K Homology domain, type 1"/>
    <property type="match status" value="3"/>
</dbReference>
<dbReference type="InterPro" id="IPR004088">
    <property type="entry name" value="KH_dom_type_1"/>
</dbReference>
<feature type="region of interest" description="Disordered" evidence="3">
    <location>
        <begin position="526"/>
        <end position="586"/>
    </location>
</feature>
<dbReference type="Pfam" id="PF00013">
    <property type="entry name" value="KH_1"/>
    <property type="match status" value="3"/>
</dbReference>
<dbReference type="PROSITE" id="PS50084">
    <property type="entry name" value="KH_TYPE_1"/>
    <property type="match status" value="4"/>
</dbReference>
<gene>
    <name evidence="5" type="ORF">FPE_LOCUS21621</name>
</gene>
<keyword evidence="1" id="KW-0677">Repeat</keyword>
<dbReference type="EMBL" id="OU503048">
    <property type="protein sequence ID" value="CAI9774191.1"/>
    <property type="molecule type" value="Genomic_DNA"/>
</dbReference>
<dbReference type="AlphaFoldDB" id="A0AAD2E477"/>
<feature type="domain" description="K Homology" evidence="4">
    <location>
        <begin position="72"/>
        <end position="153"/>
    </location>
</feature>
<name>A0AAD2E477_9LAMI</name>
<feature type="region of interest" description="Disordered" evidence="3">
    <location>
        <begin position="20"/>
        <end position="62"/>
    </location>
</feature>
<feature type="domain" description="K Homology" evidence="4">
    <location>
        <begin position="348"/>
        <end position="421"/>
    </location>
</feature>
<feature type="compositionally biased region" description="Gly residues" evidence="3">
    <location>
        <begin position="48"/>
        <end position="62"/>
    </location>
</feature>
<evidence type="ECO:0000256" key="3">
    <source>
        <dbReference type="SAM" id="MobiDB-lite"/>
    </source>
</evidence>
<evidence type="ECO:0000259" key="4">
    <source>
        <dbReference type="SMART" id="SM00322"/>
    </source>
</evidence>
<proteinExistence type="predicted"/>
<evidence type="ECO:0000256" key="1">
    <source>
        <dbReference type="ARBA" id="ARBA00022737"/>
    </source>
</evidence>
<dbReference type="Gene3D" id="3.30.310.210">
    <property type="match status" value="1"/>
</dbReference>
<evidence type="ECO:0000256" key="2">
    <source>
        <dbReference type="PROSITE-ProRule" id="PRU00117"/>
    </source>
</evidence>
<feature type="compositionally biased region" description="Low complexity" evidence="3">
    <location>
        <begin position="316"/>
        <end position="329"/>
    </location>
</feature>
<feature type="region of interest" description="Disordered" evidence="3">
    <location>
        <begin position="296"/>
        <end position="329"/>
    </location>
</feature>
<feature type="domain" description="K Homology" evidence="4">
    <location>
        <begin position="189"/>
        <end position="265"/>
    </location>
</feature>
<evidence type="ECO:0000313" key="5">
    <source>
        <dbReference type="EMBL" id="CAI9774191.1"/>
    </source>
</evidence>
<reference evidence="5" key="1">
    <citation type="submission" date="2023-05" db="EMBL/GenBank/DDBJ databases">
        <authorList>
            <person name="Huff M."/>
        </authorList>
    </citation>
    <scope>NUCLEOTIDE SEQUENCE</scope>
</reference>
<keyword evidence="2" id="KW-0694">RNA-binding</keyword>
<evidence type="ECO:0000313" key="6">
    <source>
        <dbReference type="Proteomes" id="UP000834106"/>
    </source>
</evidence>
<dbReference type="CDD" id="cd22459">
    <property type="entry name" value="KH-I_PEPPER_rpt1_like"/>
    <property type="match status" value="2"/>
</dbReference>
<dbReference type="SUPFAM" id="SSF54791">
    <property type="entry name" value="Eukaryotic type KH-domain (KH-domain type I)"/>
    <property type="match status" value="4"/>
</dbReference>
<dbReference type="PANTHER" id="PTHR10288">
    <property type="entry name" value="KH DOMAIN CONTAINING RNA BINDING PROTEIN"/>
    <property type="match status" value="1"/>
</dbReference>
<feature type="compositionally biased region" description="Polar residues" evidence="3">
    <location>
        <begin position="550"/>
        <end position="567"/>
    </location>
</feature>
<dbReference type="GO" id="GO:0003723">
    <property type="term" value="F:RNA binding"/>
    <property type="evidence" value="ECO:0007669"/>
    <property type="project" value="UniProtKB-UniRule"/>
</dbReference>
<dbReference type="InterPro" id="IPR036612">
    <property type="entry name" value="KH_dom_type_1_sf"/>
</dbReference>
<dbReference type="SMART" id="SM00322">
    <property type="entry name" value="KH"/>
    <property type="match status" value="4"/>
</dbReference>
<organism evidence="5 6">
    <name type="scientific">Fraxinus pennsylvanica</name>
    <dbReference type="NCBI Taxonomy" id="56036"/>
    <lineage>
        <taxon>Eukaryota</taxon>
        <taxon>Viridiplantae</taxon>
        <taxon>Streptophyta</taxon>
        <taxon>Embryophyta</taxon>
        <taxon>Tracheophyta</taxon>
        <taxon>Spermatophyta</taxon>
        <taxon>Magnoliopsida</taxon>
        <taxon>eudicotyledons</taxon>
        <taxon>Gunneridae</taxon>
        <taxon>Pentapetalae</taxon>
        <taxon>asterids</taxon>
        <taxon>lamiids</taxon>
        <taxon>Lamiales</taxon>
        <taxon>Oleaceae</taxon>
        <taxon>Oleeae</taxon>
        <taxon>Fraxinus</taxon>
    </lineage>
</organism>
<dbReference type="CDD" id="cd22460">
    <property type="entry name" value="KH-I_PEPPER_rpt2_like"/>
    <property type="match status" value="1"/>
</dbReference>